<evidence type="ECO:0000313" key="3">
    <source>
        <dbReference type="Proteomes" id="UP000225706"/>
    </source>
</evidence>
<accession>A0A2B4SPN3</accession>
<dbReference type="AlphaFoldDB" id="A0A2B4SPN3"/>
<proteinExistence type="predicted"/>
<keyword evidence="3" id="KW-1185">Reference proteome</keyword>
<dbReference type="InterPro" id="IPR058912">
    <property type="entry name" value="HTH_animal"/>
</dbReference>
<dbReference type="STRING" id="50429.A0A2B4SPN3"/>
<dbReference type="PANTHER" id="PTHR21301">
    <property type="entry name" value="REVERSE TRANSCRIPTASE"/>
    <property type="match status" value="1"/>
</dbReference>
<organism evidence="2 3">
    <name type="scientific">Stylophora pistillata</name>
    <name type="common">Smooth cauliflower coral</name>
    <dbReference type="NCBI Taxonomy" id="50429"/>
    <lineage>
        <taxon>Eukaryota</taxon>
        <taxon>Metazoa</taxon>
        <taxon>Cnidaria</taxon>
        <taxon>Anthozoa</taxon>
        <taxon>Hexacorallia</taxon>
        <taxon>Scleractinia</taxon>
        <taxon>Astrocoeniina</taxon>
        <taxon>Pocilloporidae</taxon>
        <taxon>Stylophora</taxon>
    </lineage>
</organism>
<reference evidence="3" key="1">
    <citation type="journal article" date="2017" name="bioRxiv">
        <title>Comparative analysis of the genomes of Stylophora pistillata and Acropora digitifera provides evidence for extensive differences between species of corals.</title>
        <authorList>
            <person name="Voolstra C.R."/>
            <person name="Li Y."/>
            <person name="Liew Y.J."/>
            <person name="Baumgarten S."/>
            <person name="Zoccola D."/>
            <person name="Flot J.-F."/>
            <person name="Tambutte S."/>
            <person name="Allemand D."/>
            <person name="Aranda M."/>
        </authorList>
    </citation>
    <scope>NUCLEOTIDE SEQUENCE [LARGE SCALE GENOMIC DNA]</scope>
</reference>
<dbReference type="InterPro" id="IPR000477">
    <property type="entry name" value="RT_dom"/>
</dbReference>
<dbReference type="Proteomes" id="UP000225706">
    <property type="component" value="Unassembled WGS sequence"/>
</dbReference>
<evidence type="ECO:0000259" key="1">
    <source>
        <dbReference type="PROSITE" id="PS50878"/>
    </source>
</evidence>
<dbReference type="PANTHER" id="PTHR21301:SF10">
    <property type="entry name" value="REVERSE TRANSCRIPTASE DOMAIN-CONTAINING PROTEIN"/>
    <property type="match status" value="1"/>
</dbReference>
<dbReference type="EMBL" id="LSMT01000049">
    <property type="protein sequence ID" value="PFX30457.1"/>
    <property type="molecule type" value="Genomic_DNA"/>
</dbReference>
<sequence>MPAGFRRKRTRKALGEQGTNNVRSCSRGFAFVRCTNTTPPKWSEAGDRSTMFPSEIKHVDNGISVIDANQKIDKSIICQLGKNALGQAYEVLPSIASKRERGILDGFIPLDETIESIAERAFENDWFNREYDLNITKSDLMELVRIATKNQQFQVEGKLYEQVDGVDMGSPLGPLMANAFVCRIEKQLERENKMPIFYKRFVDDTLSVMPDPEAASEFLETLNKSHPSIDFTMELQENGSLPLLGMDVIRNGCRLDTMVYRKPTEKGLLLHYHSHVDARYKRSLLITMLNRAFQLSSTWTFFHEECERLKEIFSRLPYPDDLVQSTIRRFVQSKVSGDSHTRMADKREVPVRIVLPYKVQKSANVVRKQLADLSRKINVDISPVYTSKKIKSEIRVREDKPPLVSQQCVVYSL</sequence>
<dbReference type="PROSITE" id="PS50878">
    <property type="entry name" value="RT_POL"/>
    <property type="match status" value="1"/>
</dbReference>
<name>A0A2B4SPN3_STYPI</name>
<dbReference type="OrthoDB" id="5959105at2759"/>
<protein>
    <recommendedName>
        <fullName evidence="1">Reverse transcriptase domain-containing protein</fullName>
    </recommendedName>
</protein>
<evidence type="ECO:0000313" key="2">
    <source>
        <dbReference type="EMBL" id="PFX30457.1"/>
    </source>
</evidence>
<feature type="domain" description="Reverse transcriptase" evidence="1">
    <location>
        <begin position="1"/>
        <end position="270"/>
    </location>
</feature>
<gene>
    <name evidence="2" type="ORF">AWC38_SpisGene4745</name>
</gene>
<comment type="caution">
    <text evidence="2">The sequence shown here is derived from an EMBL/GenBank/DDBJ whole genome shotgun (WGS) entry which is preliminary data.</text>
</comment>
<dbReference type="Pfam" id="PF26215">
    <property type="entry name" value="HTH_animal"/>
    <property type="match status" value="1"/>
</dbReference>